<dbReference type="RefSeq" id="WP_177719707.1">
    <property type="nucleotide sequence ID" value="NZ_JACRSQ010000001.1"/>
</dbReference>
<evidence type="ECO:0000256" key="1">
    <source>
        <dbReference type="ARBA" id="ARBA00022679"/>
    </source>
</evidence>
<accession>A0A926DRR3</accession>
<dbReference type="InterPro" id="IPR002123">
    <property type="entry name" value="Plipid/glycerol_acylTrfase"/>
</dbReference>
<dbReference type="EMBL" id="JACRSQ010000001">
    <property type="protein sequence ID" value="MBC8542100.1"/>
    <property type="molecule type" value="Genomic_DNA"/>
</dbReference>
<keyword evidence="2 5" id="KW-0012">Acyltransferase</keyword>
<evidence type="ECO:0000313" key="6">
    <source>
        <dbReference type="Proteomes" id="UP000657006"/>
    </source>
</evidence>
<evidence type="ECO:0000259" key="4">
    <source>
        <dbReference type="SMART" id="SM00563"/>
    </source>
</evidence>
<dbReference type="SMART" id="SM00563">
    <property type="entry name" value="PlsC"/>
    <property type="match status" value="1"/>
</dbReference>
<protein>
    <submittedName>
        <fullName evidence="5">1-acyl-sn-glycerol-3-phosphate acyltransferase</fullName>
    </submittedName>
</protein>
<dbReference type="SUPFAM" id="SSF69593">
    <property type="entry name" value="Glycerol-3-phosphate (1)-acyltransferase"/>
    <property type="match status" value="1"/>
</dbReference>
<evidence type="ECO:0000313" key="5">
    <source>
        <dbReference type="EMBL" id="MBC8542100.1"/>
    </source>
</evidence>
<dbReference type="PANTHER" id="PTHR10434">
    <property type="entry name" value="1-ACYL-SN-GLYCEROL-3-PHOSPHATE ACYLTRANSFERASE"/>
    <property type="match status" value="1"/>
</dbReference>
<name>A0A926DRR3_9FIRM</name>
<comment type="caution">
    <text evidence="5">The sequence shown here is derived from an EMBL/GenBank/DDBJ whole genome shotgun (WGS) entry which is preliminary data.</text>
</comment>
<keyword evidence="3" id="KW-0472">Membrane</keyword>
<keyword evidence="1" id="KW-0808">Transferase</keyword>
<keyword evidence="3" id="KW-1133">Transmembrane helix</keyword>
<reference evidence="5" key="1">
    <citation type="submission" date="2020-08" db="EMBL/GenBank/DDBJ databases">
        <title>Genome public.</title>
        <authorList>
            <person name="Liu C."/>
            <person name="Sun Q."/>
        </authorList>
    </citation>
    <scope>NUCLEOTIDE SEQUENCE</scope>
    <source>
        <strain evidence="5">NSJ-32</strain>
    </source>
</reference>
<proteinExistence type="predicted"/>
<dbReference type="AlphaFoldDB" id="A0A926DRR3"/>
<feature type="domain" description="Phospholipid/glycerol acyltransferase" evidence="4">
    <location>
        <begin position="74"/>
        <end position="190"/>
    </location>
</feature>
<keyword evidence="6" id="KW-1185">Reference proteome</keyword>
<dbReference type="Pfam" id="PF01553">
    <property type="entry name" value="Acyltransferase"/>
    <property type="match status" value="1"/>
</dbReference>
<dbReference type="Proteomes" id="UP000657006">
    <property type="component" value="Unassembled WGS sequence"/>
</dbReference>
<organism evidence="5 6">
    <name type="scientific">Bianquea renquensis</name>
    <dbReference type="NCBI Taxonomy" id="2763661"/>
    <lineage>
        <taxon>Bacteria</taxon>
        <taxon>Bacillati</taxon>
        <taxon>Bacillota</taxon>
        <taxon>Clostridia</taxon>
        <taxon>Eubacteriales</taxon>
        <taxon>Bianqueaceae</taxon>
        <taxon>Bianquea</taxon>
    </lineage>
</organism>
<sequence>MIVVYIIIILIAVLVLYIVFLAICAVVIDPKREYETDSRFYRFLINSAALCILKIVRIQVQTSGLEKIPNDTKPVFVCNHRSNFDPIITWYILRKWEPAFISKDANFKIPFYGRFIRKCCFMPIDRENPRKALKTINKAAELVKRSEVAIAVYPEGTRSKNGELQPFHNSVFKIAQKAGAPIVVLSISGTEAIHKNYPFHASHVFLDVIDVLPADEIQDMKTAAIGERVYASIDHRLQTIGK</sequence>
<keyword evidence="3" id="KW-0812">Transmembrane</keyword>
<dbReference type="PANTHER" id="PTHR10434:SF11">
    <property type="entry name" value="1-ACYL-SN-GLYCEROL-3-PHOSPHATE ACYLTRANSFERASE"/>
    <property type="match status" value="1"/>
</dbReference>
<dbReference type="GO" id="GO:0006654">
    <property type="term" value="P:phosphatidic acid biosynthetic process"/>
    <property type="evidence" value="ECO:0007669"/>
    <property type="project" value="TreeGrafter"/>
</dbReference>
<feature type="transmembrane region" description="Helical" evidence="3">
    <location>
        <begin position="6"/>
        <end position="28"/>
    </location>
</feature>
<gene>
    <name evidence="5" type="ORF">H8730_00865</name>
</gene>
<evidence type="ECO:0000256" key="2">
    <source>
        <dbReference type="ARBA" id="ARBA00023315"/>
    </source>
</evidence>
<dbReference type="CDD" id="cd07989">
    <property type="entry name" value="LPLAT_AGPAT-like"/>
    <property type="match status" value="1"/>
</dbReference>
<evidence type="ECO:0000256" key="3">
    <source>
        <dbReference type="SAM" id="Phobius"/>
    </source>
</evidence>
<dbReference type="GO" id="GO:0003841">
    <property type="term" value="F:1-acylglycerol-3-phosphate O-acyltransferase activity"/>
    <property type="evidence" value="ECO:0007669"/>
    <property type="project" value="TreeGrafter"/>
</dbReference>